<sequence length="401" mass="48409">MKTFKCNSTYKIYLPYSRAVLNEIFFSYTYLLLLGTEGYFLFSFLLAEGENRLINNLFVPSLRISESLNLNQNQLIEDFSLIEKLNLINIYFDQNKNRYIYELKKPLDCKEFFENTYFSNLLLAKIGKENYDLNLKFLQEKIFTKKIENFELINDFSENKENFNKNDFFYLNQKEKDQYNFSVLYLLLKQKGIKYELFFDLKLKKLLNEFATIYGLDNFEFARIISEAYDFLNGFNIEKFKEIITKNYQKRILDNHYNSFVEREKLKWNHLQIITPEKFLLDLLNIDNLINSHQKLIIILREKYSFSDYFINILLDYSYLVNNHQIVKNYILKIANSIKEENIKDPFYLINYLKQSFRLKNNNIAKTKEIKWGQFSLNNELNNVSLENKNLFKDILIKNEK</sequence>
<feature type="domain" description="DnaB/C C-terminal" evidence="3">
    <location>
        <begin position="294"/>
        <end position="346"/>
    </location>
</feature>
<keyword evidence="2" id="KW-1133">Transmembrane helix</keyword>
<name>A0A0G7ZN36_9MOLU</name>
<proteinExistence type="inferred from homology"/>
<dbReference type="InterPro" id="IPR058660">
    <property type="entry name" value="WHD_DnaB"/>
</dbReference>
<evidence type="ECO:0000256" key="1">
    <source>
        <dbReference type="ARBA" id="ARBA00093462"/>
    </source>
</evidence>
<dbReference type="Pfam" id="PF07261">
    <property type="entry name" value="DnaB_2"/>
    <property type="match status" value="1"/>
</dbReference>
<feature type="transmembrane region" description="Helical" evidence="2">
    <location>
        <begin position="25"/>
        <end position="47"/>
    </location>
</feature>
<dbReference type="Proteomes" id="UP000242141">
    <property type="component" value="Unassembled WGS sequence"/>
</dbReference>
<dbReference type="Pfam" id="PF25888">
    <property type="entry name" value="WHD_DnaB"/>
    <property type="match status" value="1"/>
</dbReference>
<evidence type="ECO:0000259" key="3">
    <source>
        <dbReference type="Pfam" id="PF07261"/>
    </source>
</evidence>
<organism evidence="5 6">
    <name type="scientific">Candidatus Hepatoplasma crinochetorum</name>
    <dbReference type="NCBI Taxonomy" id="295596"/>
    <lineage>
        <taxon>Bacteria</taxon>
        <taxon>Bacillati</taxon>
        <taxon>Mycoplasmatota</taxon>
        <taxon>Mollicutes</taxon>
        <taxon>Candidatus Hepatoplasmataceae</taxon>
        <taxon>Candidatus Hepatoplasma</taxon>
    </lineage>
</organism>
<dbReference type="InterPro" id="IPR006343">
    <property type="entry name" value="DnaB/C_C"/>
</dbReference>
<keyword evidence="2" id="KW-0812">Transmembrane</keyword>
<comment type="similarity">
    <text evidence="1">Belongs to the DnaB/DnaD family.</text>
</comment>
<dbReference type="AlphaFoldDB" id="A0A0G7ZN36"/>
<dbReference type="EMBL" id="CWGI01000001">
    <property type="protein sequence ID" value="CRX37016.1"/>
    <property type="molecule type" value="Genomic_DNA"/>
</dbReference>
<accession>A0A0G7ZN36</accession>
<reference evidence="6" key="1">
    <citation type="submission" date="2015-05" db="EMBL/GenBank/DDBJ databases">
        <authorList>
            <person name="Collingro A."/>
        </authorList>
    </citation>
    <scope>NUCLEOTIDE SEQUENCE [LARGE SCALE GENOMIC DNA]</scope>
    <source>
        <strain evidence="6">Ps</strain>
    </source>
</reference>
<gene>
    <name evidence="5" type="ORF">HEPPS_02160</name>
</gene>
<evidence type="ECO:0000313" key="5">
    <source>
        <dbReference type="EMBL" id="CRX37016.1"/>
    </source>
</evidence>
<keyword evidence="6" id="KW-1185">Reference proteome</keyword>
<evidence type="ECO:0000259" key="4">
    <source>
        <dbReference type="Pfam" id="PF25888"/>
    </source>
</evidence>
<keyword evidence="2" id="KW-0472">Membrane</keyword>
<evidence type="ECO:0000256" key="2">
    <source>
        <dbReference type="SAM" id="Phobius"/>
    </source>
</evidence>
<evidence type="ECO:0000313" key="6">
    <source>
        <dbReference type="Proteomes" id="UP000242141"/>
    </source>
</evidence>
<protein>
    <submittedName>
        <fullName evidence="5">| / Replication initiation/membrane attachment protein / 499499:500701 Reverse</fullName>
    </submittedName>
</protein>
<feature type="domain" description="Replicative helicase loading/DNA remodeling protein DnaB N-terminal winged helix" evidence="4">
    <location>
        <begin position="8"/>
        <end position="220"/>
    </location>
</feature>